<organism evidence="2">
    <name type="scientific">Candidatus Kentrum sp. TC</name>
    <dbReference type="NCBI Taxonomy" id="2126339"/>
    <lineage>
        <taxon>Bacteria</taxon>
        <taxon>Pseudomonadati</taxon>
        <taxon>Pseudomonadota</taxon>
        <taxon>Gammaproteobacteria</taxon>
        <taxon>Candidatus Kentrum</taxon>
    </lineage>
</organism>
<dbReference type="InterPro" id="IPR045351">
    <property type="entry name" value="DUF6531"/>
</dbReference>
<name>A0A451AD23_9GAMM</name>
<dbReference type="Pfam" id="PF20148">
    <property type="entry name" value="DUF6531"/>
    <property type="match status" value="1"/>
</dbReference>
<dbReference type="AlphaFoldDB" id="A0A451AD23"/>
<dbReference type="EMBL" id="CAADFW010000108">
    <property type="protein sequence ID" value="VFK63874.1"/>
    <property type="molecule type" value="Genomic_DNA"/>
</dbReference>
<evidence type="ECO:0000313" key="2">
    <source>
        <dbReference type="EMBL" id="VFK63874.1"/>
    </source>
</evidence>
<sequence length="175" mass="19977">MYHDETDITIRGRGLDYTLTRTYNSAPVKPDTIGKPFGFGWTHSYNMRLIANDYGEHPNFDVSQAPENANGATSSITYVDERDGEINYLVDDQNGGLANGEKVRPGLFHLRNRKSVISRFLTFSMAFMPLKMATHPCIAHSAVKMQFYRTVRPSRRPRVTSTPLPWIRRRRVGIL</sequence>
<reference evidence="2" key="1">
    <citation type="submission" date="2019-02" db="EMBL/GenBank/DDBJ databases">
        <authorList>
            <person name="Gruber-Vodicka R. H."/>
            <person name="Seah K. B. B."/>
        </authorList>
    </citation>
    <scope>NUCLEOTIDE SEQUENCE</scope>
    <source>
        <strain evidence="2">BECK_BZ126</strain>
    </source>
</reference>
<gene>
    <name evidence="2" type="ORF">BECKTC1821F_GA0114240_110810</name>
</gene>
<feature type="domain" description="DUF6531" evidence="1">
    <location>
        <begin position="1"/>
        <end position="52"/>
    </location>
</feature>
<evidence type="ECO:0000259" key="1">
    <source>
        <dbReference type="Pfam" id="PF20148"/>
    </source>
</evidence>
<protein>
    <recommendedName>
        <fullName evidence="1">DUF6531 domain-containing protein</fullName>
    </recommendedName>
</protein>
<proteinExistence type="predicted"/>
<accession>A0A451AD23</accession>